<keyword evidence="2" id="KW-0812">Transmembrane</keyword>
<gene>
    <name evidence="3" type="ORF">MsAg5_14740</name>
</gene>
<proteinExistence type="predicted"/>
<dbReference type="SMART" id="SM00710">
    <property type="entry name" value="PbH1"/>
    <property type="match status" value="12"/>
</dbReference>
<reference evidence="3" key="1">
    <citation type="submission" date="2023-06" db="EMBL/GenBank/DDBJ databases">
        <title>Genome sequence of Methanosarcinaceae archaeon Ag5.</title>
        <authorList>
            <person name="Protasov E."/>
            <person name="Platt K."/>
            <person name="Poehlein A."/>
            <person name="Daniel R."/>
            <person name="Brune A."/>
        </authorList>
    </citation>
    <scope>NUCLEOTIDE SEQUENCE</scope>
    <source>
        <strain evidence="3">Ag5</strain>
    </source>
</reference>
<keyword evidence="2" id="KW-1133">Transmembrane helix</keyword>
<dbReference type="Proteomes" id="UP001271789">
    <property type="component" value="Unassembled WGS sequence"/>
</dbReference>
<feature type="compositionally biased region" description="Polar residues" evidence="1">
    <location>
        <begin position="1167"/>
        <end position="1179"/>
    </location>
</feature>
<dbReference type="AlphaFoldDB" id="A0AAE4MK03"/>
<dbReference type="EMBL" id="JAWDKD010000021">
    <property type="protein sequence ID" value="MDV0447569.1"/>
    <property type="molecule type" value="Genomic_DNA"/>
</dbReference>
<comment type="caution">
    <text evidence="3">The sequence shown here is derived from an EMBL/GenBank/DDBJ whole genome shotgun (WGS) entry which is preliminary data.</text>
</comment>
<feature type="transmembrane region" description="Helical" evidence="2">
    <location>
        <begin position="1208"/>
        <end position="1229"/>
    </location>
</feature>
<feature type="region of interest" description="Disordered" evidence="1">
    <location>
        <begin position="1167"/>
        <end position="1198"/>
    </location>
</feature>
<protein>
    <recommendedName>
        <fullName evidence="5">Right handed beta helix domain-containing protein</fullName>
    </recommendedName>
</protein>
<name>A0AAE4MK03_9EURY</name>
<sequence>MIRKVNRLPLFFIVIIVLMMFAGTACADSEGIDGADVTVDGANAFYEITSPGTYTIKEDLINPAGTNPVILINASNVILEGNGKTVDGNGTSIFGIQVANDQKNITIQNVTIINATSAGIYTGDANNYWDFGNFIVMNVTVENIVSADGFAAGICAYSEDGGNVTITNSTIGGDGSQISGLKGIGIYANTTGNVTIEKCNVSGKIESSGAGNNSQGIIAWSLGNGNVTVQDIIINATIQTTSTTNRYNAYGVDAQTKSTNSGHSLIQNVTVNGKLNGTYAYGIATAVLEDGTGTIKDCTIDGTFLSSNAYAVALFDNVNGATANPGIRTLNLNNVTTPTESPLTAAVRLYGGNNAPNLSFHIDGCDFNQSKATNGISLEKSSGSTAPVDVYINNTTVENVINMIGTTKVYNLSVDNVTLLNVTNLFSGTTTPANELPLIPGYNIANCTGWTGTDDGWNLTITGSDKTYKMTDDIKINYFLISASTSNVTVDGANKNITKGSDYDGGADMLINAAGNDVTLKNMNVDISNSMRTNSNIVIQANGKNTTIANSVVKAGSSTDSSSQVIVVNNEGTIIENNTLVTGTSNTDTASTGNVGVRLYKNGQNVTVKDNKITGNATGSRNAGVSADGVTNDVTMTIQNNIFELNSSNGYMVYISPGADSKLINITAINNTVTGAKSILFADNVNNATGVKTVSISGTIQGNFSSAENFLDDSLPKNITLVNLTVYDGYKKTIPNTVSTKGTVVLNNLTFTNETYMIIPEDGNSLKITNSVFGKEGQNSSHAVLGSTGKKFSSISISNCVFEGNFRKGLLIYANTTDPSFVTIENNQFNGQGYDWKDQINKTSSVTIVANENTNTTFSNNTVNNYYKVLSIDHSPGNGNWTMTNNTYTNVVYALDINSAKDFEYNLTYSFFSKDGKIGTIPMVLDSGKSPEETYTGTKVNVYPYYTNAQKTEMKTDAATTKKVTEVVNSTFGDIESLSSNSDETAVKNVVDELTHLPVESIRQEMETPAGLADIQKLEALYENTSNVTVNVTKPNGFGNVTIVGAALSANPDTKVEMTISNEINGLEVPVQVSEKAIVLEINMSVTPLVPVQITMPLPEGMKNAIVIHCCSNGSIEQIPVTVSGNMMSFIVTGFSPFIIEEADPVYPPGSSGGVGSATVVDMANSQPMQPADNETVTPADTQNTTSANTTDNTGTANVDKPAAASSWTAWILVAVVLIIVVAAAVVLYRKNKK</sequence>
<keyword evidence="4" id="KW-1185">Reference proteome</keyword>
<evidence type="ECO:0008006" key="5">
    <source>
        <dbReference type="Google" id="ProtNLM"/>
    </source>
</evidence>
<evidence type="ECO:0000256" key="2">
    <source>
        <dbReference type="SAM" id="Phobius"/>
    </source>
</evidence>
<dbReference type="InterPro" id="IPR012334">
    <property type="entry name" value="Pectin_lyas_fold"/>
</dbReference>
<dbReference type="InterPro" id="IPR006626">
    <property type="entry name" value="PbH1"/>
</dbReference>
<dbReference type="SUPFAM" id="SSF51126">
    <property type="entry name" value="Pectin lyase-like"/>
    <property type="match status" value="3"/>
</dbReference>
<accession>A0AAE4MK03</accession>
<dbReference type="PROSITE" id="PS51257">
    <property type="entry name" value="PROKAR_LIPOPROTEIN"/>
    <property type="match status" value="1"/>
</dbReference>
<dbReference type="Gene3D" id="2.160.20.10">
    <property type="entry name" value="Single-stranded right-handed beta-helix, Pectin lyase-like"/>
    <property type="match status" value="2"/>
</dbReference>
<evidence type="ECO:0000313" key="3">
    <source>
        <dbReference type="EMBL" id="MDV0447569.1"/>
    </source>
</evidence>
<evidence type="ECO:0000313" key="4">
    <source>
        <dbReference type="Proteomes" id="UP001271789"/>
    </source>
</evidence>
<organism evidence="3 4">
    <name type="scientific">Methanolapillus africanus</name>
    <dbReference type="NCBI Taxonomy" id="3028297"/>
    <lineage>
        <taxon>Archaea</taxon>
        <taxon>Methanobacteriati</taxon>
        <taxon>Methanobacteriota</taxon>
        <taxon>Stenosarchaea group</taxon>
        <taxon>Methanomicrobia</taxon>
        <taxon>Methanosarcinales</taxon>
        <taxon>Methanosarcinaceae</taxon>
        <taxon>Methanolapillus</taxon>
    </lineage>
</organism>
<feature type="compositionally biased region" description="Low complexity" evidence="1">
    <location>
        <begin position="1180"/>
        <end position="1198"/>
    </location>
</feature>
<dbReference type="InterPro" id="IPR011050">
    <property type="entry name" value="Pectin_lyase_fold/virulence"/>
</dbReference>
<keyword evidence="2" id="KW-0472">Membrane</keyword>
<evidence type="ECO:0000256" key="1">
    <source>
        <dbReference type="SAM" id="MobiDB-lite"/>
    </source>
</evidence>